<dbReference type="Pfam" id="PF07699">
    <property type="entry name" value="Ephrin_rec_like"/>
    <property type="match status" value="2"/>
</dbReference>
<dbReference type="InterPro" id="IPR009030">
    <property type="entry name" value="Growth_fac_rcpt_cys_sf"/>
</dbReference>
<gene>
    <name evidence="3" type="primary">SVEP1_5</name>
    <name evidence="3" type="ORF">OS493_008152</name>
</gene>
<evidence type="ECO:0000259" key="2">
    <source>
        <dbReference type="PROSITE" id="PS50825"/>
    </source>
</evidence>
<feature type="domain" description="HYR" evidence="2">
    <location>
        <begin position="69"/>
        <end position="152"/>
    </location>
</feature>
<name>A0A9X0A3U9_9CNID</name>
<dbReference type="AlphaFoldDB" id="A0A9X0A3U9"/>
<evidence type="ECO:0000313" key="3">
    <source>
        <dbReference type="EMBL" id="KAJ7392912.1"/>
    </source>
</evidence>
<organism evidence="3 4">
    <name type="scientific">Desmophyllum pertusum</name>
    <dbReference type="NCBI Taxonomy" id="174260"/>
    <lineage>
        <taxon>Eukaryota</taxon>
        <taxon>Metazoa</taxon>
        <taxon>Cnidaria</taxon>
        <taxon>Anthozoa</taxon>
        <taxon>Hexacorallia</taxon>
        <taxon>Scleractinia</taxon>
        <taxon>Caryophylliina</taxon>
        <taxon>Caryophylliidae</taxon>
        <taxon>Desmophyllum</taxon>
    </lineage>
</organism>
<dbReference type="SMART" id="SM01411">
    <property type="entry name" value="Ephrin_rec_like"/>
    <property type="match status" value="2"/>
</dbReference>
<keyword evidence="4" id="KW-1185">Reference proteome</keyword>
<dbReference type="InterPro" id="IPR011641">
    <property type="entry name" value="Tyr-kin_ephrin_A/B_rcpt-like"/>
</dbReference>
<feature type="domain" description="HYR" evidence="2">
    <location>
        <begin position="153"/>
        <end position="237"/>
    </location>
</feature>
<dbReference type="PANTHER" id="PTHR24273:SF32">
    <property type="entry name" value="HYALIN"/>
    <property type="match status" value="1"/>
</dbReference>
<dbReference type="OrthoDB" id="6019752at2759"/>
<dbReference type="InterPro" id="IPR003410">
    <property type="entry name" value="HYR_dom"/>
</dbReference>
<reference evidence="3" key="1">
    <citation type="submission" date="2023-01" db="EMBL/GenBank/DDBJ databases">
        <title>Genome assembly of the deep-sea coral Lophelia pertusa.</title>
        <authorList>
            <person name="Herrera S."/>
            <person name="Cordes E."/>
        </authorList>
    </citation>
    <scope>NUCLEOTIDE SEQUENCE</scope>
    <source>
        <strain evidence="3">USNM1676648</strain>
        <tissue evidence="3">Polyp</tissue>
    </source>
</reference>
<proteinExistence type="predicted"/>
<evidence type="ECO:0000313" key="4">
    <source>
        <dbReference type="Proteomes" id="UP001163046"/>
    </source>
</evidence>
<sequence>MNGSCKYASCSLGGWSSWANLASPVSGHCASQQRTRSYALSWLYTDRLDNCNGVGPLSCPSPLVENREKDIRPPSITCHNSISVPTDPGKPTAKVCIPKASATDNSGQLPTITNNAGAKSKEFIVSSVPHEVRYTATDAAGLSASCTLQITVSDKERPRVSSCPPDIKKQTSENEIRVTWDYPVFEDNFDRPPVQLRISSNRNPGILYPWGRYQVVYTASDRARNEATCEFYVEVGPVACTYFEAPAYGNPRRRIRTCVSQMARGINFTANWYQFFPKSQRPWPDCAPEQNVDAAKKNFTFYTGSCSGDEQEVLARIRENFLNAVKNSPLADYLLCDVSKGQDCVVENVKVYCGLNSRKRSLDANDGERIITFDFVIRDKQASSDRKVEAAKLKKMMQELEILDKFIKESFPNNANMPGLQVSSAASSAACPIGKVVIIAPGNSSELERASCVECPAGSYYNRDSQTCENCQEGSFQNRTGQLSCDACPAGKWSVGGHAKNFTECIVTICEPGEYTMHGDSGISINCLMCPIGTYQPKYRATKCEPCPSGKTTAQKASTSINDCV</sequence>
<dbReference type="Gene3D" id="2.10.50.10">
    <property type="entry name" value="Tumor Necrosis Factor Receptor, subunit A, domain 2"/>
    <property type="match status" value="2"/>
</dbReference>
<keyword evidence="1" id="KW-0677">Repeat</keyword>
<evidence type="ECO:0000256" key="1">
    <source>
        <dbReference type="ARBA" id="ARBA00022737"/>
    </source>
</evidence>
<dbReference type="FunFam" id="2.10.50.10:FF:000032">
    <property type="entry name" value="Uncharacterized protein, isoform A"/>
    <property type="match status" value="1"/>
</dbReference>
<dbReference type="SUPFAM" id="SSF57184">
    <property type="entry name" value="Growth factor receptor domain"/>
    <property type="match status" value="1"/>
</dbReference>
<protein>
    <submittedName>
        <fullName evidence="3">Sushi, von Willebrand factor type A, EGF and pentraxin</fullName>
    </submittedName>
</protein>
<comment type="caution">
    <text evidence="3">The sequence shown here is derived from an EMBL/GenBank/DDBJ whole genome shotgun (WGS) entry which is preliminary data.</text>
</comment>
<dbReference type="PROSITE" id="PS50825">
    <property type="entry name" value="HYR"/>
    <property type="match status" value="2"/>
</dbReference>
<dbReference type="PANTHER" id="PTHR24273">
    <property type="entry name" value="FI04643P-RELATED"/>
    <property type="match status" value="1"/>
</dbReference>
<dbReference type="Proteomes" id="UP001163046">
    <property type="component" value="Unassembled WGS sequence"/>
</dbReference>
<dbReference type="EMBL" id="MU825399">
    <property type="protein sequence ID" value="KAJ7392912.1"/>
    <property type="molecule type" value="Genomic_DNA"/>
</dbReference>
<accession>A0A9X0A3U9</accession>
<dbReference type="Pfam" id="PF02494">
    <property type="entry name" value="HYR"/>
    <property type="match status" value="2"/>
</dbReference>